<name>A0ACB8Y8F7_ARCLA</name>
<dbReference type="Proteomes" id="UP001055879">
    <property type="component" value="Linkage Group LG13"/>
</dbReference>
<comment type="caution">
    <text evidence="1">The sequence shown here is derived from an EMBL/GenBank/DDBJ whole genome shotgun (WGS) entry which is preliminary data.</text>
</comment>
<gene>
    <name evidence="1" type="ORF">L6452_35894</name>
</gene>
<reference evidence="1 2" key="2">
    <citation type="journal article" date="2022" name="Mol. Ecol. Resour.">
        <title>The genomes of chicory, endive, great burdock and yacon provide insights into Asteraceae paleo-polyploidization history and plant inulin production.</title>
        <authorList>
            <person name="Fan W."/>
            <person name="Wang S."/>
            <person name="Wang H."/>
            <person name="Wang A."/>
            <person name="Jiang F."/>
            <person name="Liu H."/>
            <person name="Zhao H."/>
            <person name="Xu D."/>
            <person name="Zhang Y."/>
        </authorList>
    </citation>
    <scope>NUCLEOTIDE SEQUENCE [LARGE SCALE GENOMIC DNA]</scope>
    <source>
        <strain evidence="2">cv. Niubang</strain>
    </source>
</reference>
<evidence type="ECO:0000313" key="2">
    <source>
        <dbReference type="Proteomes" id="UP001055879"/>
    </source>
</evidence>
<proteinExistence type="predicted"/>
<dbReference type="EMBL" id="CM042059">
    <property type="protein sequence ID" value="KAI3681111.1"/>
    <property type="molecule type" value="Genomic_DNA"/>
</dbReference>
<protein>
    <submittedName>
        <fullName evidence="1">Uncharacterized protein</fullName>
    </submittedName>
</protein>
<organism evidence="1 2">
    <name type="scientific">Arctium lappa</name>
    <name type="common">Greater burdock</name>
    <name type="synonym">Lappa major</name>
    <dbReference type="NCBI Taxonomy" id="4217"/>
    <lineage>
        <taxon>Eukaryota</taxon>
        <taxon>Viridiplantae</taxon>
        <taxon>Streptophyta</taxon>
        <taxon>Embryophyta</taxon>
        <taxon>Tracheophyta</taxon>
        <taxon>Spermatophyta</taxon>
        <taxon>Magnoliopsida</taxon>
        <taxon>eudicotyledons</taxon>
        <taxon>Gunneridae</taxon>
        <taxon>Pentapetalae</taxon>
        <taxon>asterids</taxon>
        <taxon>campanulids</taxon>
        <taxon>Asterales</taxon>
        <taxon>Asteraceae</taxon>
        <taxon>Carduoideae</taxon>
        <taxon>Cardueae</taxon>
        <taxon>Arctiinae</taxon>
        <taxon>Arctium</taxon>
    </lineage>
</organism>
<sequence length="247" mass="27439">MAITKSKPRKRSHAEMKGAESSSENSPNKQPSPSKRFAEEKQPPAKRLTWSSSRFKTKPMTKDEGSAIDILEDSKKKNSKEVDSEAVVSKLLTTALDVLVAVAGAQVQTSETTSDEDEEVDMTKVKRRTMYTKKLKAKKKKKQTKEVEVAEDTEVEGISPPKRITRQGAQSMAQPEDRLMRLTNNPRPLSIIEAVEEMKNTILGEVQKATARLKKTFKARTDKLNGKINGLQAEVSVLKEESEVAGV</sequence>
<evidence type="ECO:0000313" key="1">
    <source>
        <dbReference type="EMBL" id="KAI3681111.1"/>
    </source>
</evidence>
<keyword evidence="2" id="KW-1185">Reference proteome</keyword>
<reference evidence="2" key="1">
    <citation type="journal article" date="2022" name="Mol. Ecol. Resour.">
        <title>The genomes of chicory, endive, great burdock and yacon provide insights into Asteraceae palaeo-polyploidization history and plant inulin production.</title>
        <authorList>
            <person name="Fan W."/>
            <person name="Wang S."/>
            <person name="Wang H."/>
            <person name="Wang A."/>
            <person name="Jiang F."/>
            <person name="Liu H."/>
            <person name="Zhao H."/>
            <person name="Xu D."/>
            <person name="Zhang Y."/>
        </authorList>
    </citation>
    <scope>NUCLEOTIDE SEQUENCE [LARGE SCALE GENOMIC DNA]</scope>
    <source>
        <strain evidence="2">cv. Niubang</strain>
    </source>
</reference>
<accession>A0ACB8Y8F7</accession>